<dbReference type="InterPro" id="IPR036047">
    <property type="entry name" value="F-box-like_dom_sf"/>
</dbReference>
<evidence type="ECO:0000259" key="1">
    <source>
        <dbReference type="PROSITE" id="PS50181"/>
    </source>
</evidence>
<evidence type="ECO:0000313" key="2">
    <source>
        <dbReference type="EMBL" id="KAH6834580.1"/>
    </source>
</evidence>
<reference evidence="2 3" key="1">
    <citation type="journal article" date="2021" name="Nat. Commun.">
        <title>Incipient diploidization of the medicinal plant Perilla within 10,000 years.</title>
        <authorList>
            <person name="Zhang Y."/>
            <person name="Shen Q."/>
            <person name="Leng L."/>
            <person name="Zhang D."/>
            <person name="Chen S."/>
            <person name="Shi Y."/>
            <person name="Ning Z."/>
            <person name="Chen S."/>
        </authorList>
    </citation>
    <scope>NUCLEOTIDE SEQUENCE [LARGE SCALE GENOMIC DNA]</scope>
    <source>
        <strain evidence="3">cv. PC099</strain>
    </source>
</reference>
<proteinExistence type="predicted"/>
<feature type="domain" description="F-box" evidence="1">
    <location>
        <begin position="1"/>
        <end position="47"/>
    </location>
</feature>
<comment type="caution">
    <text evidence="2">The sequence shown here is derived from an EMBL/GenBank/DDBJ whole genome shotgun (WGS) entry which is preliminary data.</text>
</comment>
<dbReference type="PANTHER" id="PTHR32278:SF116">
    <property type="entry name" value="F-BOX PROTEIN PP2-B10-LIKE"/>
    <property type="match status" value="1"/>
</dbReference>
<organism evidence="2 3">
    <name type="scientific">Perilla frutescens var. hirtella</name>
    <name type="common">Perilla citriodora</name>
    <name type="synonym">Perilla setoyensis</name>
    <dbReference type="NCBI Taxonomy" id="608512"/>
    <lineage>
        <taxon>Eukaryota</taxon>
        <taxon>Viridiplantae</taxon>
        <taxon>Streptophyta</taxon>
        <taxon>Embryophyta</taxon>
        <taxon>Tracheophyta</taxon>
        <taxon>Spermatophyta</taxon>
        <taxon>Magnoliopsida</taxon>
        <taxon>eudicotyledons</taxon>
        <taxon>Gunneridae</taxon>
        <taxon>Pentapetalae</taxon>
        <taxon>asterids</taxon>
        <taxon>lamiids</taxon>
        <taxon>Lamiales</taxon>
        <taxon>Lamiaceae</taxon>
        <taxon>Nepetoideae</taxon>
        <taxon>Elsholtzieae</taxon>
        <taxon>Perilla</taxon>
    </lineage>
</organism>
<keyword evidence="3" id="KW-1185">Reference proteome</keyword>
<dbReference type="Pfam" id="PF00646">
    <property type="entry name" value="F-box"/>
    <property type="match status" value="1"/>
</dbReference>
<dbReference type="InterPro" id="IPR025886">
    <property type="entry name" value="PP2-like"/>
</dbReference>
<dbReference type="EMBL" id="SDAM02000045">
    <property type="protein sequence ID" value="KAH6834580.1"/>
    <property type="molecule type" value="Genomic_DNA"/>
</dbReference>
<gene>
    <name evidence="2" type="ORF">C2S53_004035</name>
</gene>
<dbReference type="CDD" id="cd22162">
    <property type="entry name" value="F-box_AtSKIP3-like"/>
    <property type="match status" value="1"/>
</dbReference>
<dbReference type="Proteomes" id="UP001190926">
    <property type="component" value="Unassembled WGS sequence"/>
</dbReference>
<dbReference type="SUPFAM" id="SSF81383">
    <property type="entry name" value="F-box domain"/>
    <property type="match status" value="1"/>
</dbReference>
<sequence length="255" mass="29184">MDYFARLPEGCISEILSRTSALDASRSSVVSKEVRSVAQNDLVWERFLPLDYQEIISTAVSPLKYATKKDLYFTLSHSPLLINQAKMSFSIDKRSGRKCFMVGARELMISWKGCWDFIPNTMSRFSEVAKLRSIGWIHIEAKIKTKILSENTKYGAYLVLWVESMEGLRSANTVIRRLKMMNDEEKKKERIESRGTGKIAKIRGDGWLEIDMGSFYNGSAADHQEEEEVEAWLTEINTPHLKSGLMLQGIEFRPL</sequence>
<dbReference type="PANTHER" id="PTHR32278">
    <property type="entry name" value="F-BOX DOMAIN-CONTAINING PROTEIN"/>
    <property type="match status" value="1"/>
</dbReference>
<dbReference type="PROSITE" id="PS50181">
    <property type="entry name" value="FBOX"/>
    <property type="match status" value="1"/>
</dbReference>
<dbReference type="AlphaFoldDB" id="A0AAD4PCX3"/>
<evidence type="ECO:0000313" key="3">
    <source>
        <dbReference type="Proteomes" id="UP001190926"/>
    </source>
</evidence>
<dbReference type="Pfam" id="PF14299">
    <property type="entry name" value="PP2"/>
    <property type="match status" value="1"/>
</dbReference>
<name>A0AAD4PCX3_PERFH</name>
<dbReference type="InterPro" id="IPR001810">
    <property type="entry name" value="F-box_dom"/>
</dbReference>
<protein>
    <recommendedName>
        <fullName evidence="1">F-box domain-containing protein</fullName>
    </recommendedName>
</protein>
<accession>A0AAD4PCX3</accession>